<sequence>MIEAKNLHKTYNHDLKELQVLKGINLNIKNNEIVCIAGPSGAGKSTLLHLLGGLDYPTSGSVLFDGDDIYKMPFNSLAALRNKDIGFVFQFYHLFSEFNALENVLLPAVVSARFKRKDAENRARQLLSMVGLAKRLTHRPSELSGGEQQRVAIARALINNPRALLCDEPTGNLDSKTGTQILDILFSLNKEKSVTQVLVTHNEEIAKFCTRTIYLKDGQISKN</sequence>
<dbReference type="FunFam" id="3.40.50.300:FF:000032">
    <property type="entry name" value="Export ABC transporter ATP-binding protein"/>
    <property type="match status" value="1"/>
</dbReference>
<dbReference type="CDD" id="cd03255">
    <property type="entry name" value="ABC_MJ0796_LolCDE_FtsE"/>
    <property type="match status" value="1"/>
</dbReference>
<dbReference type="InterPro" id="IPR003593">
    <property type="entry name" value="AAA+_ATPase"/>
</dbReference>
<dbReference type="InterPro" id="IPR015854">
    <property type="entry name" value="ABC_transpr_LolD-like"/>
</dbReference>
<dbReference type="InterPro" id="IPR003439">
    <property type="entry name" value="ABC_transporter-like_ATP-bd"/>
</dbReference>
<dbReference type="Gene3D" id="3.40.50.300">
    <property type="entry name" value="P-loop containing nucleotide triphosphate hydrolases"/>
    <property type="match status" value="1"/>
</dbReference>
<dbReference type="GO" id="GO:0098796">
    <property type="term" value="C:membrane protein complex"/>
    <property type="evidence" value="ECO:0007669"/>
    <property type="project" value="UniProtKB-ARBA"/>
</dbReference>
<dbReference type="PANTHER" id="PTHR24220">
    <property type="entry name" value="IMPORT ATP-BINDING PROTEIN"/>
    <property type="match status" value="1"/>
</dbReference>
<protein>
    <submittedName>
        <fullName evidence="6">Lipoprotein-releasing system ATP-binding protein LolD</fullName>
    </submittedName>
</protein>
<evidence type="ECO:0000256" key="3">
    <source>
        <dbReference type="ARBA" id="ARBA00022840"/>
    </source>
</evidence>
<keyword evidence="6" id="KW-0449">Lipoprotein</keyword>
<dbReference type="SUPFAM" id="SSF52540">
    <property type="entry name" value="P-loop containing nucleoside triphosphate hydrolases"/>
    <property type="match status" value="1"/>
</dbReference>
<dbReference type="SMART" id="SM00382">
    <property type="entry name" value="AAA"/>
    <property type="match status" value="1"/>
</dbReference>
<feature type="domain" description="ABC transporter" evidence="5">
    <location>
        <begin position="2"/>
        <end position="223"/>
    </location>
</feature>
<dbReference type="GO" id="GO:0016887">
    <property type="term" value="F:ATP hydrolysis activity"/>
    <property type="evidence" value="ECO:0007669"/>
    <property type="project" value="InterPro"/>
</dbReference>
<dbReference type="PANTHER" id="PTHR24220:SF689">
    <property type="entry name" value="LIPOPROTEIN-RELEASING SYSTEM ATP-BINDING PROTEIN LOLD"/>
    <property type="match status" value="1"/>
</dbReference>
<evidence type="ECO:0000256" key="4">
    <source>
        <dbReference type="ARBA" id="ARBA00038388"/>
    </source>
</evidence>
<dbReference type="GO" id="GO:0005524">
    <property type="term" value="F:ATP binding"/>
    <property type="evidence" value="ECO:0007669"/>
    <property type="project" value="UniProtKB-KW"/>
</dbReference>
<comment type="caution">
    <text evidence="6">The sequence shown here is derived from an EMBL/GenBank/DDBJ whole genome shotgun (WGS) entry which is preliminary data.</text>
</comment>
<keyword evidence="3 6" id="KW-0067">ATP-binding</keyword>
<dbReference type="PROSITE" id="PS50893">
    <property type="entry name" value="ABC_TRANSPORTER_2"/>
    <property type="match status" value="1"/>
</dbReference>
<evidence type="ECO:0000313" key="7">
    <source>
        <dbReference type="Proteomes" id="UP000229641"/>
    </source>
</evidence>
<dbReference type="PROSITE" id="PS00211">
    <property type="entry name" value="ABC_TRANSPORTER_1"/>
    <property type="match status" value="1"/>
</dbReference>
<dbReference type="GO" id="GO:0005886">
    <property type="term" value="C:plasma membrane"/>
    <property type="evidence" value="ECO:0007669"/>
    <property type="project" value="TreeGrafter"/>
</dbReference>
<evidence type="ECO:0000256" key="1">
    <source>
        <dbReference type="ARBA" id="ARBA00022448"/>
    </source>
</evidence>
<keyword evidence="2" id="KW-0547">Nucleotide-binding</keyword>
<keyword evidence="1" id="KW-0813">Transport</keyword>
<dbReference type="InterPro" id="IPR027417">
    <property type="entry name" value="P-loop_NTPase"/>
</dbReference>
<dbReference type="Proteomes" id="UP000229641">
    <property type="component" value="Unassembled WGS sequence"/>
</dbReference>
<dbReference type="AlphaFoldDB" id="A0A2H0LVY8"/>
<evidence type="ECO:0000256" key="2">
    <source>
        <dbReference type="ARBA" id="ARBA00022741"/>
    </source>
</evidence>
<proteinExistence type="inferred from homology"/>
<reference evidence="6 7" key="1">
    <citation type="submission" date="2017-09" db="EMBL/GenBank/DDBJ databases">
        <title>Depth-based differentiation of microbial function through sediment-hosted aquifers and enrichment of novel symbionts in the deep terrestrial subsurface.</title>
        <authorList>
            <person name="Probst A.J."/>
            <person name="Ladd B."/>
            <person name="Jarett J.K."/>
            <person name="Geller-Mcgrath D.E."/>
            <person name="Sieber C.M."/>
            <person name="Emerson J.B."/>
            <person name="Anantharaman K."/>
            <person name="Thomas B.C."/>
            <person name="Malmstrom R."/>
            <person name="Stieglmeier M."/>
            <person name="Klingl A."/>
            <person name="Woyke T."/>
            <person name="Ryan C.M."/>
            <person name="Banfield J.F."/>
        </authorList>
    </citation>
    <scope>NUCLEOTIDE SEQUENCE [LARGE SCALE GENOMIC DNA]</scope>
    <source>
        <strain evidence="6">CG11_big_fil_rev_8_21_14_0_20_42_13</strain>
    </source>
</reference>
<evidence type="ECO:0000313" key="6">
    <source>
        <dbReference type="EMBL" id="PIQ88580.1"/>
    </source>
</evidence>
<dbReference type="InterPro" id="IPR017911">
    <property type="entry name" value="MacB-like_ATP-bd"/>
</dbReference>
<dbReference type="InterPro" id="IPR017871">
    <property type="entry name" value="ABC_transporter-like_CS"/>
</dbReference>
<name>A0A2H0LVY8_9BACT</name>
<dbReference type="EMBL" id="PCWA01000096">
    <property type="protein sequence ID" value="PIQ88580.1"/>
    <property type="molecule type" value="Genomic_DNA"/>
</dbReference>
<comment type="similarity">
    <text evidence="4">Belongs to the ABC transporter superfamily. Macrolide exporter (TC 3.A.1.122) family.</text>
</comment>
<accession>A0A2H0LVY8</accession>
<organism evidence="6 7">
    <name type="scientific">Candidatus Ghiorseimicrobium undicola</name>
    <dbReference type="NCBI Taxonomy" id="1974746"/>
    <lineage>
        <taxon>Bacteria</taxon>
        <taxon>Pseudomonadati</taxon>
        <taxon>Candidatus Omnitrophota</taxon>
        <taxon>Candidatus Ghiorseimicrobium</taxon>
    </lineage>
</organism>
<dbReference type="Pfam" id="PF00005">
    <property type="entry name" value="ABC_tran"/>
    <property type="match status" value="1"/>
</dbReference>
<evidence type="ECO:0000259" key="5">
    <source>
        <dbReference type="PROSITE" id="PS50893"/>
    </source>
</evidence>
<gene>
    <name evidence="6" type="ORF">COV72_07530</name>
</gene>
<dbReference type="GO" id="GO:0022857">
    <property type="term" value="F:transmembrane transporter activity"/>
    <property type="evidence" value="ECO:0007669"/>
    <property type="project" value="UniProtKB-ARBA"/>
</dbReference>